<name>A0A7I4AVX3_PHYPA</name>
<sequence length="394" mass="43155">MASPIKSLPLPQLWKCCFAIACNLLVLMMGSTEAGRGLHEDEPWLKLRAYTDDTNRPRHAPPAQSYLVSDGSWVDCVPIEGQIAAHHPSLRDHIIQLKPSISVKYHPFRSGESHPQLFAREHGGCPDGYNPVQRHDRSRRGGVETHEYAVTSVPVVPGAYYGTSIISSVNAPTVAGASDFSLSQLWIADAISPGFIQCTIEVDWQTFPRCYDLNCAGFVQVNNRWVIGGAMPSSTTLAELSHEVQAEVLTAVQYDPTQRNWWLYINNAPIGYWPAAIYGPTCLQGSASQIQWGGEIEYHRNSSAHTKTVMGSGAFPRYGYPLAAYIRDITFTDVGTGYTGVPVDPAVLMVPGNLQRTDPNCYDISVQMGNSLNWGTYFFYGGPGGLNPACVGQL</sequence>
<feature type="domain" description="Neprosin PEP catalytic" evidence="2">
    <location>
        <begin position="140"/>
        <end position="391"/>
    </location>
</feature>
<dbReference type="InParanoid" id="A0A7I4AVX3"/>
<dbReference type="InterPro" id="IPR004314">
    <property type="entry name" value="Neprosin"/>
</dbReference>
<feature type="signal peptide" evidence="1">
    <location>
        <begin position="1"/>
        <end position="34"/>
    </location>
</feature>
<evidence type="ECO:0000256" key="1">
    <source>
        <dbReference type="SAM" id="SignalP"/>
    </source>
</evidence>
<feature type="chain" id="PRO_5029739294" description="Neprosin PEP catalytic domain-containing protein" evidence="1">
    <location>
        <begin position="35"/>
        <end position="394"/>
    </location>
</feature>
<evidence type="ECO:0000259" key="2">
    <source>
        <dbReference type="PROSITE" id="PS52045"/>
    </source>
</evidence>
<dbReference type="Pfam" id="PF03080">
    <property type="entry name" value="Neprosin"/>
    <property type="match status" value="1"/>
</dbReference>
<dbReference type="EMBL" id="ABEU02000015">
    <property type="status" value="NOT_ANNOTATED_CDS"/>
    <property type="molecule type" value="Genomic_DNA"/>
</dbReference>
<accession>A0A7I4AVX3</accession>
<evidence type="ECO:0000313" key="3">
    <source>
        <dbReference type="EnsemblPlants" id="Pp3c15_1570V3.2"/>
    </source>
</evidence>
<proteinExistence type="predicted"/>
<dbReference type="EnsemblPlants" id="Pp3c15_1570V3.2">
    <property type="protein sequence ID" value="Pp3c15_1570V3.2"/>
    <property type="gene ID" value="Pp3c15_1570"/>
</dbReference>
<organism evidence="3 4">
    <name type="scientific">Physcomitrium patens</name>
    <name type="common">Spreading-leaved earth moss</name>
    <name type="synonym">Physcomitrella patens</name>
    <dbReference type="NCBI Taxonomy" id="3218"/>
    <lineage>
        <taxon>Eukaryota</taxon>
        <taxon>Viridiplantae</taxon>
        <taxon>Streptophyta</taxon>
        <taxon>Embryophyta</taxon>
        <taxon>Bryophyta</taxon>
        <taxon>Bryophytina</taxon>
        <taxon>Bryopsida</taxon>
        <taxon>Funariidae</taxon>
        <taxon>Funariales</taxon>
        <taxon>Funariaceae</taxon>
        <taxon>Physcomitrium</taxon>
    </lineage>
</organism>
<dbReference type="AlphaFoldDB" id="A0A7I4AVX3"/>
<dbReference type="InterPro" id="IPR053168">
    <property type="entry name" value="Glutamic_endopeptidase"/>
</dbReference>
<keyword evidence="1" id="KW-0732">Signal</keyword>
<evidence type="ECO:0000313" key="4">
    <source>
        <dbReference type="Proteomes" id="UP000006727"/>
    </source>
</evidence>
<dbReference type="PROSITE" id="PS52045">
    <property type="entry name" value="NEPROSIN_PEP_CD"/>
    <property type="match status" value="1"/>
</dbReference>
<reference evidence="3 4" key="1">
    <citation type="journal article" date="2008" name="Science">
        <title>The Physcomitrella genome reveals evolutionary insights into the conquest of land by plants.</title>
        <authorList>
            <person name="Rensing S."/>
            <person name="Lang D."/>
            <person name="Zimmer A."/>
            <person name="Terry A."/>
            <person name="Salamov A."/>
            <person name="Shapiro H."/>
            <person name="Nishiyama T."/>
            <person name="Perroud P.-F."/>
            <person name="Lindquist E."/>
            <person name="Kamisugi Y."/>
            <person name="Tanahashi T."/>
            <person name="Sakakibara K."/>
            <person name="Fujita T."/>
            <person name="Oishi K."/>
            <person name="Shin-I T."/>
            <person name="Kuroki Y."/>
            <person name="Toyoda A."/>
            <person name="Suzuki Y."/>
            <person name="Hashimoto A."/>
            <person name="Yamaguchi K."/>
            <person name="Sugano A."/>
            <person name="Kohara Y."/>
            <person name="Fujiyama A."/>
            <person name="Anterola A."/>
            <person name="Aoki S."/>
            <person name="Ashton N."/>
            <person name="Barbazuk W.B."/>
            <person name="Barker E."/>
            <person name="Bennetzen J."/>
            <person name="Bezanilla M."/>
            <person name="Blankenship R."/>
            <person name="Cho S.H."/>
            <person name="Dutcher S."/>
            <person name="Estelle M."/>
            <person name="Fawcett J.A."/>
            <person name="Gundlach H."/>
            <person name="Hanada K."/>
            <person name="Heyl A."/>
            <person name="Hicks K.A."/>
            <person name="Hugh J."/>
            <person name="Lohr M."/>
            <person name="Mayer K."/>
            <person name="Melkozernov A."/>
            <person name="Murata T."/>
            <person name="Nelson D."/>
            <person name="Pils B."/>
            <person name="Prigge M."/>
            <person name="Reiss B."/>
            <person name="Renner T."/>
            <person name="Rombauts S."/>
            <person name="Rushton P."/>
            <person name="Sanderfoot A."/>
            <person name="Schween G."/>
            <person name="Shiu S.-H."/>
            <person name="Stueber K."/>
            <person name="Theodoulou F.L."/>
            <person name="Tu H."/>
            <person name="Van de Peer Y."/>
            <person name="Verrier P.J."/>
            <person name="Waters E."/>
            <person name="Wood A."/>
            <person name="Yang L."/>
            <person name="Cove D."/>
            <person name="Cuming A."/>
            <person name="Hasebe M."/>
            <person name="Lucas S."/>
            <person name="Mishler D.B."/>
            <person name="Reski R."/>
            <person name="Grigoriev I."/>
            <person name="Quatrano R.S."/>
            <person name="Boore J.L."/>
        </authorList>
    </citation>
    <scope>NUCLEOTIDE SEQUENCE [LARGE SCALE GENOMIC DNA]</scope>
    <source>
        <strain evidence="3 4">cv. Gransden 2004</strain>
    </source>
</reference>
<reference evidence="3" key="3">
    <citation type="submission" date="2020-12" db="UniProtKB">
        <authorList>
            <consortium name="EnsemblPlants"/>
        </authorList>
    </citation>
    <scope>IDENTIFICATION</scope>
</reference>
<dbReference type="PANTHER" id="PTHR31589">
    <property type="entry name" value="PROTEIN, PUTATIVE (DUF239)-RELATED-RELATED"/>
    <property type="match status" value="1"/>
</dbReference>
<reference evidence="3 4" key="2">
    <citation type="journal article" date="2018" name="Plant J.">
        <title>The Physcomitrella patens chromosome-scale assembly reveals moss genome structure and evolution.</title>
        <authorList>
            <person name="Lang D."/>
            <person name="Ullrich K.K."/>
            <person name="Murat F."/>
            <person name="Fuchs J."/>
            <person name="Jenkins J."/>
            <person name="Haas F.B."/>
            <person name="Piednoel M."/>
            <person name="Gundlach H."/>
            <person name="Van Bel M."/>
            <person name="Meyberg R."/>
            <person name="Vives C."/>
            <person name="Morata J."/>
            <person name="Symeonidi A."/>
            <person name="Hiss M."/>
            <person name="Muchero W."/>
            <person name="Kamisugi Y."/>
            <person name="Saleh O."/>
            <person name="Blanc G."/>
            <person name="Decker E.L."/>
            <person name="van Gessel N."/>
            <person name="Grimwood J."/>
            <person name="Hayes R.D."/>
            <person name="Graham S.W."/>
            <person name="Gunter L.E."/>
            <person name="McDaniel S.F."/>
            <person name="Hoernstein S.N.W."/>
            <person name="Larsson A."/>
            <person name="Li F.W."/>
            <person name="Perroud P.F."/>
            <person name="Phillips J."/>
            <person name="Ranjan P."/>
            <person name="Rokshar D.S."/>
            <person name="Rothfels C.J."/>
            <person name="Schneider L."/>
            <person name="Shu S."/>
            <person name="Stevenson D.W."/>
            <person name="Thummler F."/>
            <person name="Tillich M."/>
            <person name="Villarreal Aguilar J.C."/>
            <person name="Widiez T."/>
            <person name="Wong G.K."/>
            <person name="Wymore A."/>
            <person name="Zhang Y."/>
            <person name="Zimmer A.D."/>
            <person name="Quatrano R.S."/>
            <person name="Mayer K.F.X."/>
            <person name="Goodstein D."/>
            <person name="Casacuberta J.M."/>
            <person name="Vandepoele K."/>
            <person name="Reski R."/>
            <person name="Cuming A.C."/>
            <person name="Tuskan G.A."/>
            <person name="Maumus F."/>
            <person name="Salse J."/>
            <person name="Schmutz J."/>
            <person name="Rensing S.A."/>
        </authorList>
    </citation>
    <scope>NUCLEOTIDE SEQUENCE [LARGE SCALE GENOMIC DNA]</scope>
    <source>
        <strain evidence="3 4">cv. Gransden 2004</strain>
    </source>
</reference>
<dbReference type="Gramene" id="Pp3c15_1570V3.2">
    <property type="protein sequence ID" value="Pp3c15_1570V3.2"/>
    <property type="gene ID" value="Pp3c15_1570"/>
</dbReference>
<dbReference type="PANTHER" id="PTHR31589:SF223">
    <property type="entry name" value="PROTEIN, PUTATIVE (DUF239)-RELATED"/>
    <property type="match status" value="1"/>
</dbReference>
<protein>
    <recommendedName>
        <fullName evidence="2">Neprosin PEP catalytic domain-containing protein</fullName>
    </recommendedName>
</protein>
<keyword evidence="4" id="KW-1185">Reference proteome</keyword>
<dbReference type="Proteomes" id="UP000006727">
    <property type="component" value="Chromosome 15"/>
</dbReference>